<feature type="region of interest" description="Disordered" evidence="2">
    <location>
        <begin position="303"/>
        <end position="325"/>
    </location>
</feature>
<dbReference type="AlphaFoldDB" id="A0A0M0GMR5"/>
<dbReference type="Pfam" id="PF03816">
    <property type="entry name" value="LytR_cpsA_psr"/>
    <property type="match status" value="1"/>
</dbReference>
<keyword evidence="3" id="KW-1133">Transmembrane helix</keyword>
<dbReference type="OrthoDB" id="9782542at2"/>
<dbReference type="EMBL" id="LGUG01000009">
    <property type="protein sequence ID" value="KON90787.1"/>
    <property type="molecule type" value="Genomic_DNA"/>
</dbReference>
<dbReference type="NCBIfam" id="TIGR00350">
    <property type="entry name" value="lytR_cpsA_psr"/>
    <property type="match status" value="1"/>
</dbReference>
<keyword evidence="3" id="KW-0812">Transmembrane</keyword>
<dbReference type="PANTHER" id="PTHR33392">
    <property type="entry name" value="POLYISOPRENYL-TEICHOIC ACID--PEPTIDOGLYCAN TEICHOIC ACID TRANSFERASE TAGU"/>
    <property type="match status" value="1"/>
</dbReference>
<evidence type="ECO:0000313" key="5">
    <source>
        <dbReference type="EMBL" id="KON90787.1"/>
    </source>
</evidence>
<organism evidence="5 7">
    <name type="scientific">Aneurinibacillus migulanus</name>
    <name type="common">Bacillus migulanus</name>
    <dbReference type="NCBI Taxonomy" id="47500"/>
    <lineage>
        <taxon>Bacteria</taxon>
        <taxon>Bacillati</taxon>
        <taxon>Bacillota</taxon>
        <taxon>Bacilli</taxon>
        <taxon>Bacillales</taxon>
        <taxon>Paenibacillaceae</taxon>
        <taxon>Aneurinibacillus group</taxon>
        <taxon>Aneurinibacillus</taxon>
    </lineage>
</organism>
<dbReference type="PATRIC" id="fig|47500.9.peg.1138"/>
<evidence type="ECO:0000256" key="1">
    <source>
        <dbReference type="ARBA" id="ARBA00006068"/>
    </source>
</evidence>
<proteinExistence type="inferred from homology"/>
<gene>
    <name evidence="5" type="ORF">AF333_27520</name>
    <name evidence="6" type="ORF">SAMN04487909_114122</name>
</gene>
<dbReference type="Proteomes" id="UP000037269">
    <property type="component" value="Unassembled WGS sequence"/>
</dbReference>
<reference evidence="5 7" key="1">
    <citation type="submission" date="2015-07" db="EMBL/GenBank/DDBJ databases">
        <title>Fjat-14205 dsm 2895.</title>
        <authorList>
            <person name="Liu B."/>
            <person name="Wang J."/>
            <person name="Zhu Y."/>
            <person name="Liu G."/>
            <person name="Chen Q."/>
            <person name="Chen Z."/>
            <person name="Lan J."/>
            <person name="Che J."/>
            <person name="Ge C."/>
            <person name="Shi H."/>
            <person name="Pan Z."/>
            <person name="Liu X."/>
        </authorList>
    </citation>
    <scope>NUCLEOTIDE SEQUENCE [LARGE SCALE GENOMIC DNA]</scope>
    <source>
        <strain evidence="5 7">DSM 2895</strain>
    </source>
</reference>
<keyword evidence="3" id="KW-0472">Membrane</keyword>
<dbReference type="Proteomes" id="UP000182836">
    <property type="component" value="Unassembled WGS sequence"/>
</dbReference>
<evidence type="ECO:0000313" key="6">
    <source>
        <dbReference type="EMBL" id="SDJ26294.1"/>
    </source>
</evidence>
<evidence type="ECO:0000256" key="2">
    <source>
        <dbReference type="SAM" id="MobiDB-lite"/>
    </source>
</evidence>
<reference evidence="6 8" key="2">
    <citation type="submission" date="2016-10" db="EMBL/GenBank/DDBJ databases">
        <authorList>
            <person name="de Groot N.N."/>
        </authorList>
    </citation>
    <scope>NUCLEOTIDE SEQUENCE [LARGE SCALE GENOMIC DNA]</scope>
    <source>
        <strain evidence="6 8">DSM 2895</strain>
    </source>
</reference>
<evidence type="ECO:0000313" key="8">
    <source>
        <dbReference type="Proteomes" id="UP000182836"/>
    </source>
</evidence>
<comment type="similarity">
    <text evidence="1">Belongs to the LytR/CpsA/Psr (LCP) family.</text>
</comment>
<feature type="transmembrane region" description="Helical" evidence="3">
    <location>
        <begin position="7"/>
        <end position="28"/>
    </location>
</feature>
<evidence type="ECO:0000313" key="7">
    <source>
        <dbReference type="Proteomes" id="UP000037269"/>
    </source>
</evidence>
<dbReference type="PANTHER" id="PTHR33392:SF6">
    <property type="entry name" value="POLYISOPRENYL-TEICHOIC ACID--PEPTIDOGLYCAN TEICHOIC ACID TRANSFERASE TAGU"/>
    <property type="match status" value="1"/>
</dbReference>
<dbReference type="InterPro" id="IPR050922">
    <property type="entry name" value="LytR/CpsA/Psr_CW_biosynth"/>
</dbReference>
<evidence type="ECO:0000259" key="4">
    <source>
        <dbReference type="Pfam" id="PF03816"/>
    </source>
</evidence>
<accession>A0A0M0GMR5</accession>
<dbReference type="Gene3D" id="3.40.630.190">
    <property type="entry name" value="LCP protein"/>
    <property type="match status" value="1"/>
</dbReference>
<dbReference type="STRING" id="47500.AF333_27520"/>
<feature type="compositionally biased region" description="Basic and acidic residues" evidence="2">
    <location>
        <begin position="314"/>
        <end position="325"/>
    </location>
</feature>
<name>A0A0M0GMR5_ANEMI</name>
<dbReference type="RefSeq" id="WP_043064317.1">
    <property type="nucleotide sequence ID" value="NZ_BJOA01000172.1"/>
</dbReference>
<dbReference type="InterPro" id="IPR004474">
    <property type="entry name" value="LytR_CpsA_psr"/>
</dbReference>
<dbReference type="EMBL" id="FNED01000014">
    <property type="protein sequence ID" value="SDJ26294.1"/>
    <property type="molecule type" value="Genomic_DNA"/>
</dbReference>
<sequence>MRVLRSILRVVFVVLLLGAIGIGGYYAYSFYSFTSKIQQPGTATSLPEWTGKERVNILLMGVDKRENEESTRSDSILVASIDPETKKAQLFSILRDSWVEIPGYRKSRINTAYEVGGPELMAQTVENLTGLPIQYYVTTDFKGFEKVVDALGGVDLYVEKDMEYYLYEENGYYDIILKKGQQHLDGRKALQYARFRHDKMGDFSRTERQRKLLKALAEQATKSTSIWRIPSVLEAVSPYVTTNMSSSDMLRLANLTYKLDVTHLQTEQIPPANILREKTVNGAQVIDPRPERTQEYIRELLENPLQNQTDETGADEKEAMKGSTN</sequence>
<dbReference type="GeneID" id="42308881"/>
<feature type="domain" description="Cell envelope-related transcriptional attenuator" evidence="4">
    <location>
        <begin position="72"/>
        <end position="220"/>
    </location>
</feature>
<evidence type="ECO:0000256" key="3">
    <source>
        <dbReference type="SAM" id="Phobius"/>
    </source>
</evidence>
<keyword evidence="7" id="KW-1185">Reference proteome</keyword>
<protein>
    <submittedName>
        <fullName evidence="6">Transcriptional attenuator, LytR family</fullName>
    </submittedName>
</protein>